<keyword evidence="12" id="KW-0496">Mitochondrion</keyword>
<dbReference type="STRING" id="105351.A0A401KVZ2"/>
<dbReference type="InterPro" id="IPR006786">
    <property type="entry name" value="Pinin_SDK_MemA"/>
</dbReference>
<feature type="compositionally biased region" description="Polar residues" evidence="20">
    <location>
        <begin position="988"/>
        <end position="998"/>
    </location>
</feature>
<keyword evidence="7" id="KW-0963">Cytoplasm</keyword>
<feature type="compositionally biased region" description="Basic and acidic residues" evidence="20">
    <location>
        <begin position="817"/>
        <end position="826"/>
    </location>
</feature>
<evidence type="ECO:0000256" key="5">
    <source>
        <dbReference type="ARBA" id="ARBA00009557"/>
    </source>
</evidence>
<dbReference type="PROSITE" id="PS51263">
    <property type="entry name" value="ADF_H"/>
    <property type="match status" value="2"/>
</dbReference>
<comment type="function">
    <text evidence="17">Actin-binding protein involved in motile and morphological processes. Inhibits actin polymerization, likely by sequestering G-actin.</text>
</comment>
<protein>
    <recommendedName>
        <fullName evidence="18">Twinfilin</fullName>
    </recommendedName>
</protein>
<dbReference type="Pfam" id="PF04696">
    <property type="entry name" value="Pinin_SDK_memA"/>
    <property type="match status" value="1"/>
</dbReference>
<evidence type="ECO:0000256" key="7">
    <source>
        <dbReference type="ARBA" id="ARBA00022490"/>
    </source>
</evidence>
<keyword evidence="15" id="KW-0206">Cytoskeleton</keyword>
<dbReference type="FunFam" id="3.40.20.10:FF:000007">
    <property type="entry name" value="Twinfilin-1 isoform 1"/>
    <property type="match status" value="1"/>
</dbReference>
<organism evidence="22 23">
    <name type="scientific">Aspergillus awamori</name>
    <name type="common">Black koji mold</name>
    <dbReference type="NCBI Taxonomy" id="105351"/>
    <lineage>
        <taxon>Eukaryota</taxon>
        <taxon>Fungi</taxon>
        <taxon>Dikarya</taxon>
        <taxon>Ascomycota</taxon>
        <taxon>Pezizomycotina</taxon>
        <taxon>Eurotiomycetes</taxon>
        <taxon>Eurotiomycetidae</taxon>
        <taxon>Eurotiales</taxon>
        <taxon>Aspergillaceae</taxon>
        <taxon>Aspergillus</taxon>
    </lineage>
</organism>
<evidence type="ECO:0000256" key="3">
    <source>
        <dbReference type="ARBA" id="ARBA00004544"/>
    </source>
</evidence>
<dbReference type="InterPro" id="IPR023395">
    <property type="entry name" value="MCP_dom_sf"/>
</dbReference>
<evidence type="ECO:0000313" key="22">
    <source>
        <dbReference type="EMBL" id="GCB23421.1"/>
    </source>
</evidence>
<evidence type="ECO:0000256" key="4">
    <source>
        <dbReference type="ARBA" id="ARBA00006375"/>
    </source>
</evidence>
<reference evidence="22 23" key="1">
    <citation type="submission" date="2016-09" db="EMBL/GenBank/DDBJ databases">
        <title>Aspergillus awamori IFM 58123T.</title>
        <authorList>
            <person name="Kusuya Y."/>
            <person name="Shimizu M."/>
            <person name="Takahashi H."/>
            <person name="Yaguchi T."/>
        </authorList>
    </citation>
    <scope>NUCLEOTIDE SEQUENCE [LARGE SCALE GENOMIC DNA]</scope>
    <source>
        <strain evidence="22 23">IFM 58123</strain>
    </source>
</reference>
<feature type="region of interest" description="Disordered" evidence="20">
    <location>
        <begin position="530"/>
        <end position="556"/>
    </location>
</feature>
<evidence type="ECO:0000256" key="14">
    <source>
        <dbReference type="ARBA" id="ARBA00023203"/>
    </source>
</evidence>
<feature type="domain" description="ADF-H" evidence="21">
    <location>
        <begin position="567"/>
        <end position="694"/>
    </location>
</feature>
<evidence type="ECO:0000256" key="18">
    <source>
        <dbReference type="ARBA" id="ARBA00069496"/>
    </source>
</evidence>
<dbReference type="FunFam" id="1.50.40.10:FF:000021">
    <property type="entry name" value="SFC1p Mitochondrial succinate-fumarate transporter"/>
    <property type="match status" value="1"/>
</dbReference>
<dbReference type="GO" id="GO:0003779">
    <property type="term" value="F:actin binding"/>
    <property type="evidence" value="ECO:0007669"/>
    <property type="project" value="UniProtKB-KW"/>
</dbReference>
<dbReference type="Pfam" id="PF00241">
    <property type="entry name" value="Cofilin_ADF"/>
    <property type="match status" value="2"/>
</dbReference>
<comment type="similarity">
    <text evidence="5">Belongs to the actin-binding proteins ADF family. Twinfilin subfamily.</text>
</comment>
<dbReference type="SUPFAM" id="SSF103506">
    <property type="entry name" value="Mitochondrial carrier"/>
    <property type="match status" value="1"/>
</dbReference>
<comment type="similarity">
    <text evidence="4">Belongs to the mitochondrial carrier (TC 2.A.29) family.</text>
</comment>
<evidence type="ECO:0000256" key="9">
    <source>
        <dbReference type="ARBA" id="ARBA00022737"/>
    </source>
</evidence>
<feature type="compositionally biased region" description="Acidic residues" evidence="20">
    <location>
        <begin position="1012"/>
        <end position="1026"/>
    </location>
</feature>
<evidence type="ECO:0000256" key="16">
    <source>
        <dbReference type="ARBA" id="ARBA00038532"/>
    </source>
</evidence>
<dbReference type="InterPro" id="IPR018108">
    <property type="entry name" value="MCP_transmembrane"/>
</dbReference>
<dbReference type="GO" id="GO:0005856">
    <property type="term" value="C:cytoskeleton"/>
    <property type="evidence" value="ECO:0007669"/>
    <property type="project" value="UniProtKB-SubCell"/>
</dbReference>
<feature type="region of interest" description="Disordered" evidence="20">
    <location>
        <begin position="688"/>
        <end position="826"/>
    </location>
</feature>
<dbReference type="EMBL" id="BDHI01000015">
    <property type="protein sequence ID" value="GCB23421.1"/>
    <property type="molecule type" value="Genomic_DNA"/>
</dbReference>
<keyword evidence="14" id="KW-0009">Actin-binding</keyword>
<proteinExistence type="inferred from homology"/>
<keyword evidence="10" id="KW-0999">Mitochondrion inner membrane</keyword>
<dbReference type="Pfam" id="PF00153">
    <property type="entry name" value="Mito_carr"/>
    <property type="match status" value="3"/>
</dbReference>
<feature type="compositionally biased region" description="Basic and acidic residues" evidence="20">
    <location>
        <begin position="530"/>
        <end position="543"/>
    </location>
</feature>
<evidence type="ECO:0000256" key="17">
    <source>
        <dbReference type="ARBA" id="ARBA00056419"/>
    </source>
</evidence>
<keyword evidence="11" id="KW-1133">Transmembrane helix</keyword>
<evidence type="ECO:0000256" key="11">
    <source>
        <dbReference type="ARBA" id="ARBA00022989"/>
    </source>
</evidence>
<accession>A0A401KVZ2</accession>
<evidence type="ECO:0000256" key="6">
    <source>
        <dbReference type="ARBA" id="ARBA00022448"/>
    </source>
</evidence>
<feature type="region of interest" description="Disordered" evidence="20">
    <location>
        <begin position="919"/>
        <end position="1026"/>
    </location>
</feature>
<dbReference type="AlphaFoldDB" id="A0A401KVZ2"/>
<evidence type="ECO:0000256" key="12">
    <source>
        <dbReference type="ARBA" id="ARBA00023128"/>
    </source>
</evidence>
<name>A0A401KVZ2_ASPAW</name>
<evidence type="ECO:0000256" key="8">
    <source>
        <dbReference type="ARBA" id="ARBA00022692"/>
    </source>
</evidence>
<evidence type="ECO:0000256" key="15">
    <source>
        <dbReference type="ARBA" id="ARBA00023212"/>
    </source>
</evidence>
<keyword evidence="13 19" id="KW-0472">Membrane</keyword>
<evidence type="ECO:0000256" key="1">
    <source>
        <dbReference type="ARBA" id="ARBA00004245"/>
    </source>
</evidence>
<dbReference type="PROSITE" id="PS50920">
    <property type="entry name" value="SOLCAR"/>
    <property type="match status" value="3"/>
</dbReference>
<dbReference type="Gene3D" id="1.50.40.10">
    <property type="entry name" value="Mitochondrial carrier domain"/>
    <property type="match status" value="1"/>
</dbReference>
<dbReference type="InterPro" id="IPR049563">
    <property type="entry name" value="TXTP-like"/>
</dbReference>
<feature type="repeat" description="Solcar" evidence="19">
    <location>
        <begin position="117"/>
        <end position="208"/>
    </location>
</feature>
<sequence>MSAKTVQGRNGKKPASPAVNLIAGGGAGMMEALVCHPLDTIKVRMQLSRRARAPGVKPRGFVATGVEIVKKETAMGLYKGLGAVLGGIIPKMAIRFTSYESYKQMLADKETGAVTSKATFLAGLAAGVTEAVAVVNPMEVVKIRLQAQHHSLADPLDTPKYRSAPHALFTVIKEEGFSTLYRGVSLTALRQGTNQAANFTAYTELKAFLQRVQPEYSNTQLPSYQTTFIGLISGAVGPFSNAPIDTIKTRLQKTRAEPGQSAVSRIMVIAKDMFKQEGARAFYKGITPRVMRVAPGQAVTFTVYEFLKGKLENSGWAFVGGNYEEHTASALPLRLVFPETTFQINPSTAGSRPADKLHNLKRSGATAGPLFTMQSGISVSDELHEAFRNFVSDESIFCLPVTIKSESLSPLSPVPFASPNAFYPSLSQLSSVLEPKTPLYLLIRRPEGGSSSLVALTYIPSNAGVRAKTLFAATRATLARELGTEKFASTIFATDEDEVIGEEAWKERDAEKKGTAGGFRREDLMGEKERELEAVRRAEEEARSGTPSRDIGIGGTFNRANPFGGASVKMNVDDEVKQALEGLQQGGLVQLAIDVPTEAIKVAAAESGVDANSVQSHIPSSSPRYTLYHYPDSDVVIFIYTCPSGSSIKERMLYASSRMYAITMAGDQGLKISKKIEASSPDEITAERLHEEVHPPQDNGPSRGFARPRRPGRTLASAVALPDQDTIIPSPEAGLKRRQSSITDPDSENKRRRLSSQTEHHDDTQSIPDRKQSSPDVTERKPRRGAGRDEERKRGQRLFGALLGTLSQSSSSAAQKRRADIERRQQDKLKLQDEEYGELKKKRREERAAIRKKEQRFYEEESMRTRHSNMIAMAHFLKTRTEPVLYYKPWQLRAEDEDIIQDQIKEAEATVAREVAEFEARYSSPEEGNGKQQEEKKQESGHEETQEPASVSETDALENKSVAQASSVTLGAETTADGGSEEAKAETTPANDSNVSTSMDHDRSDIHRHDDDGGEVEEDQEDTVIY</sequence>
<feature type="domain" description="ADF-H" evidence="21">
    <location>
        <begin position="376"/>
        <end position="509"/>
    </location>
</feature>
<dbReference type="SMART" id="SM00102">
    <property type="entry name" value="ADF"/>
    <property type="match status" value="2"/>
</dbReference>
<keyword evidence="8 19" id="KW-0812">Transmembrane</keyword>
<evidence type="ECO:0000256" key="2">
    <source>
        <dbReference type="ARBA" id="ARBA00004448"/>
    </source>
</evidence>
<keyword evidence="9" id="KW-0677">Repeat</keyword>
<dbReference type="CDD" id="cd11285">
    <property type="entry name" value="ADF_Twf-N_like"/>
    <property type="match status" value="1"/>
</dbReference>
<keyword evidence="23" id="KW-1185">Reference proteome</keyword>
<dbReference type="GO" id="GO:0005743">
    <property type="term" value="C:mitochondrial inner membrane"/>
    <property type="evidence" value="ECO:0007669"/>
    <property type="project" value="UniProtKB-SubCell"/>
</dbReference>
<comment type="subcellular location">
    <subcellularLocation>
        <location evidence="3">Cytoplasm</location>
        <location evidence="3">Cell cortex</location>
    </subcellularLocation>
    <subcellularLocation>
        <location evidence="1">Cytoplasm</location>
        <location evidence="1">Cytoskeleton</location>
    </subcellularLocation>
    <subcellularLocation>
        <location evidence="2">Mitochondrion inner membrane</location>
        <topology evidence="2">Multi-pass membrane protein</topology>
    </subcellularLocation>
</comment>
<dbReference type="Proteomes" id="UP000286921">
    <property type="component" value="Unassembled WGS sequence"/>
</dbReference>
<evidence type="ECO:0000313" key="23">
    <source>
        <dbReference type="Proteomes" id="UP000286921"/>
    </source>
</evidence>
<dbReference type="SUPFAM" id="SSF55753">
    <property type="entry name" value="Actin depolymerizing proteins"/>
    <property type="match status" value="2"/>
</dbReference>
<dbReference type="CDD" id="cd11284">
    <property type="entry name" value="ADF_Twf-C_like"/>
    <property type="match status" value="1"/>
</dbReference>
<feature type="repeat" description="Solcar" evidence="19">
    <location>
        <begin position="15"/>
        <end position="105"/>
    </location>
</feature>
<gene>
    <name evidence="22" type="ORF">AAWM_06306</name>
</gene>
<dbReference type="InterPro" id="IPR002108">
    <property type="entry name" value="ADF-H"/>
</dbReference>
<feature type="compositionally biased region" description="Basic and acidic residues" evidence="20">
    <location>
        <begin position="928"/>
        <end position="945"/>
    </location>
</feature>
<comment type="subunit">
    <text evidence="16">Interacts with G-actin; ADP-actin form.</text>
</comment>
<evidence type="ECO:0000256" key="19">
    <source>
        <dbReference type="PROSITE-ProRule" id="PRU00282"/>
    </source>
</evidence>
<feature type="compositionally biased region" description="Basic and acidic residues" evidence="20">
    <location>
        <begin position="999"/>
        <end position="1011"/>
    </location>
</feature>
<evidence type="ECO:0000256" key="13">
    <source>
        <dbReference type="ARBA" id="ARBA00023136"/>
    </source>
</evidence>
<evidence type="ECO:0000256" key="10">
    <source>
        <dbReference type="ARBA" id="ARBA00022792"/>
    </source>
</evidence>
<feature type="compositionally biased region" description="Basic and acidic residues" evidence="20">
    <location>
        <begin position="758"/>
        <end position="793"/>
    </location>
</feature>
<dbReference type="GO" id="GO:0005469">
    <property type="term" value="F:succinate:fumarate antiporter activity"/>
    <property type="evidence" value="ECO:0007669"/>
    <property type="project" value="TreeGrafter"/>
</dbReference>
<evidence type="ECO:0000259" key="21">
    <source>
        <dbReference type="PROSITE" id="PS51263"/>
    </source>
</evidence>
<dbReference type="InterPro" id="IPR029006">
    <property type="entry name" value="ADF-H/Gelsolin-like_dom_sf"/>
</dbReference>
<dbReference type="PANTHER" id="PTHR45788:SF2">
    <property type="entry name" value="SUCCINATE_FUMARATE MITOCHONDRIAL TRANSPORTER"/>
    <property type="match status" value="1"/>
</dbReference>
<evidence type="ECO:0000256" key="20">
    <source>
        <dbReference type="SAM" id="MobiDB-lite"/>
    </source>
</evidence>
<dbReference type="FunFam" id="3.40.20.10:FF:000042">
    <property type="entry name" value="Actin depolymerizing protein"/>
    <property type="match status" value="1"/>
</dbReference>
<dbReference type="PANTHER" id="PTHR45788">
    <property type="entry name" value="SUCCINATE/FUMARATE MITOCHONDRIAL TRANSPORTER-RELATED"/>
    <property type="match status" value="1"/>
</dbReference>
<comment type="caution">
    <text evidence="22">The sequence shown here is derived from an EMBL/GenBank/DDBJ whole genome shotgun (WGS) entry which is preliminary data.</text>
</comment>
<feature type="repeat" description="Solcar" evidence="19">
    <location>
        <begin position="221"/>
        <end position="310"/>
    </location>
</feature>
<dbReference type="GO" id="GO:0005938">
    <property type="term" value="C:cell cortex"/>
    <property type="evidence" value="ECO:0007669"/>
    <property type="project" value="UniProtKB-SubCell"/>
</dbReference>
<dbReference type="Gene3D" id="3.40.20.10">
    <property type="entry name" value="Severin"/>
    <property type="match status" value="2"/>
</dbReference>
<keyword evidence="6" id="KW-0813">Transport</keyword>